<evidence type="ECO:0000313" key="1">
    <source>
        <dbReference type="EMBL" id="CUN27130.1"/>
    </source>
</evidence>
<dbReference type="AlphaFoldDB" id="A0A173VK11"/>
<reference evidence="1 2" key="1">
    <citation type="submission" date="2015-09" db="EMBL/GenBank/DDBJ databases">
        <authorList>
            <consortium name="Pathogen Informatics"/>
        </authorList>
    </citation>
    <scope>NUCLEOTIDE SEQUENCE [LARGE SCALE GENOMIC DNA]</scope>
    <source>
        <strain evidence="1 2">2789STDY5834961</strain>
    </source>
</reference>
<dbReference type="OrthoDB" id="2085817at2"/>
<dbReference type="RefSeq" id="WP_155515179.1">
    <property type="nucleotide sequence ID" value="NZ_CP094679.1"/>
</dbReference>
<sequence>MIIIELDIYTGVLEYKGINFSFVFDKQELRLIPPKDKKKEIEHEWFMHKIGEGVYAGGDHPQMERPFLVGVCNEDGNKMVFITQEGTYIGRYNSVLRIEVIAFFVLKYGECSINKMCFSSPEINCIHSIGQSFCFEYDEDFIEKGIVQLRTNEFSAVTTEAETFEYNSKIVKVTFGASRTFSSGVTETPLKLNSSLCFEFDSTEDYAFIYHLWVIAKRFIQYLCYRKNVFFSKVELSTSYKGYKHIKSGELYVLEDLEEHNSEEEVLKKGCYIRQSYITGAVGSILQSIAEDSIYLRHLPQNYEEGHHIDAARFVMITAAFEWEFRRIFPEGIKKKEKKIKAEETVVQLLTPLIENNTGEIKSILKYLKKCVGNDPLSSKLTFVGMELGNIIDIFGKHLYALNGKKLKYSEMGERLAAQRNNFAHGNLDKDFDELALLDLIYLELILYAMQLKFYGVEDVKIKKAINDLFHKNIRIDE</sequence>
<evidence type="ECO:0000313" key="2">
    <source>
        <dbReference type="Proteomes" id="UP000095597"/>
    </source>
</evidence>
<protein>
    <recommendedName>
        <fullName evidence="3">ApeA N-terminal domain-containing protein</fullName>
    </recommendedName>
</protein>
<dbReference type="Proteomes" id="UP000095597">
    <property type="component" value="Unassembled WGS sequence"/>
</dbReference>
<accession>A0A173VK11</accession>
<name>A0A173VK11_9FIRM</name>
<evidence type="ECO:0008006" key="3">
    <source>
        <dbReference type="Google" id="ProtNLM"/>
    </source>
</evidence>
<gene>
    <name evidence="1" type="ORF">ERS852573_03060</name>
</gene>
<proteinExistence type="predicted"/>
<organism evidence="1 2">
    <name type="scientific">Dorea longicatena</name>
    <dbReference type="NCBI Taxonomy" id="88431"/>
    <lineage>
        <taxon>Bacteria</taxon>
        <taxon>Bacillati</taxon>
        <taxon>Bacillota</taxon>
        <taxon>Clostridia</taxon>
        <taxon>Lachnospirales</taxon>
        <taxon>Lachnospiraceae</taxon>
        <taxon>Dorea</taxon>
    </lineage>
</organism>
<dbReference type="EMBL" id="CYXO01000030">
    <property type="protein sequence ID" value="CUN27130.1"/>
    <property type="molecule type" value="Genomic_DNA"/>
</dbReference>